<protein>
    <submittedName>
        <fullName evidence="1">Uncharacterized protein</fullName>
    </submittedName>
</protein>
<dbReference type="PATRIC" id="fig|178900.7.peg.837"/>
<dbReference type="EMBL" id="LIAA01000025">
    <property type="protein sequence ID" value="KXV77905.1"/>
    <property type="molecule type" value="Genomic_DNA"/>
</dbReference>
<name>A0A149VCN2_9PROT</name>
<accession>A0A149VCN2</accession>
<proteinExistence type="predicted"/>
<evidence type="ECO:0000313" key="2">
    <source>
        <dbReference type="Proteomes" id="UP000075462"/>
    </source>
</evidence>
<evidence type="ECO:0000313" key="1">
    <source>
        <dbReference type="EMBL" id="KXV77905.1"/>
    </source>
</evidence>
<dbReference type="AlphaFoldDB" id="A0A149VCN2"/>
<comment type="caution">
    <text evidence="1">The sequence shown here is derived from an EMBL/GenBank/DDBJ whole genome shotgun (WGS) entry which is preliminary data.</text>
</comment>
<dbReference type="Proteomes" id="UP000075462">
    <property type="component" value="Unassembled WGS sequence"/>
</dbReference>
<gene>
    <name evidence="1" type="ORF">AD954_05280</name>
</gene>
<reference evidence="1 2" key="1">
    <citation type="submission" date="2015-06" db="EMBL/GenBank/DDBJ databases">
        <title>Improved classification and identification of acetic acid bacteria using matrix-assisted laser desorption/ionization time-of-flight mass spectrometry; Gluconobacter nephelii and Gluconobacter uchimurae are later heterotypic synonyms of Gluconobacter japonicus and Gluconobacter oxydans, respectively.</title>
        <authorList>
            <person name="Li L."/>
            <person name="Cleenwerck I."/>
            <person name="De Vuyst L."/>
            <person name="Vandamme P."/>
        </authorList>
    </citation>
    <scope>NUCLEOTIDE SEQUENCE [LARGE SCALE GENOMIC DNA]</scope>
    <source>
        <strain evidence="1 2">LMG 1545</strain>
    </source>
</reference>
<sequence length="174" mass="18805">MDNSGVSETLALVVVGALVAIVGAIAVKLYKNNEDATHPNSNPSETGTSPSLAETQVLFAAVVKSQLLRETGRSPDEAAKLFSDASMRWAGSEAEWNDNTNRMEVLPLSECPGEDGKDVIVTFTSSLPEREIPTNRLTMRSWLKKAAAEKTLVFSGLYDCPLTLNPTRFGFQEG</sequence>
<organism evidence="1 2">
    <name type="scientific">Acetobacter cerevisiae</name>
    <dbReference type="NCBI Taxonomy" id="178900"/>
    <lineage>
        <taxon>Bacteria</taxon>
        <taxon>Pseudomonadati</taxon>
        <taxon>Pseudomonadota</taxon>
        <taxon>Alphaproteobacteria</taxon>
        <taxon>Acetobacterales</taxon>
        <taxon>Acetobacteraceae</taxon>
        <taxon>Acetobacter</taxon>
    </lineage>
</organism>